<organism evidence="2 3">
    <name type="scientific">Dioscorea cayennensis subsp. rotundata</name>
    <name type="common">White Guinea yam</name>
    <name type="synonym">Dioscorea rotundata</name>
    <dbReference type="NCBI Taxonomy" id="55577"/>
    <lineage>
        <taxon>Eukaryota</taxon>
        <taxon>Viridiplantae</taxon>
        <taxon>Streptophyta</taxon>
        <taxon>Embryophyta</taxon>
        <taxon>Tracheophyta</taxon>
        <taxon>Spermatophyta</taxon>
        <taxon>Magnoliopsida</taxon>
        <taxon>Liliopsida</taxon>
        <taxon>Dioscoreales</taxon>
        <taxon>Dioscoreaceae</taxon>
        <taxon>Dioscorea</taxon>
    </lineage>
</organism>
<dbReference type="InterPro" id="IPR026960">
    <property type="entry name" value="RVT-Znf"/>
</dbReference>
<evidence type="ECO:0000313" key="3">
    <source>
        <dbReference type="RefSeq" id="XP_039128912.1"/>
    </source>
</evidence>
<accession>A0AB40BN71</accession>
<sequence>MAKNIFDILNSVNKLWVDIFKLKYHGWHVWNPANVSQSSWFYKSICNSANFIKPNLRILSCNPTSVDFLHDPCLLDLPFSKKPTFLNMSADLEDLHFSDLCTTSALCFASVGNLLGHYLNWDLIGKITISRDSPNRWVWGSLTSKSSTASAVYHDSNCLHNSSDTWLGWSEIWKLVVLPHTKSFIWKLAHGKLATGAFLYSLNIGPFMLCPFCGLEEESTAHLLWLCTKIFTCWANLLLRLGLSPLSHANFDSGAWLTTNYGSRFFNFRVKALIATLTWLIWKQRCNLIFRKIPTNLSSLVPQAWSLCTDISLRSSREVFTSLDSSHSVSIYSDASWLPRVISAGLGFVIIDSSNRILLA</sequence>
<evidence type="ECO:0000313" key="2">
    <source>
        <dbReference type="Proteomes" id="UP001515500"/>
    </source>
</evidence>
<dbReference type="AlphaFoldDB" id="A0AB40BN71"/>
<protein>
    <submittedName>
        <fullName evidence="3">Uncharacterized protein LOC120265056</fullName>
    </submittedName>
</protein>
<reference evidence="3" key="1">
    <citation type="submission" date="2025-08" db="UniProtKB">
        <authorList>
            <consortium name="RefSeq"/>
        </authorList>
    </citation>
    <scope>IDENTIFICATION</scope>
</reference>
<name>A0AB40BN71_DIOCR</name>
<dbReference type="Pfam" id="PF13966">
    <property type="entry name" value="zf-RVT"/>
    <property type="match status" value="1"/>
</dbReference>
<feature type="domain" description="Reverse transcriptase zinc-binding" evidence="1">
    <location>
        <begin position="161"/>
        <end position="234"/>
    </location>
</feature>
<keyword evidence="2" id="KW-1185">Reference proteome</keyword>
<gene>
    <name evidence="3" type="primary">LOC120265056</name>
</gene>
<dbReference type="RefSeq" id="XP_039128912.1">
    <property type="nucleotide sequence ID" value="XM_039272978.1"/>
</dbReference>
<dbReference type="Proteomes" id="UP001515500">
    <property type="component" value="Chromosome 7"/>
</dbReference>
<proteinExistence type="predicted"/>
<evidence type="ECO:0000259" key="1">
    <source>
        <dbReference type="Pfam" id="PF13966"/>
    </source>
</evidence>
<dbReference type="GeneID" id="120265056"/>